<dbReference type="EMBL" id="JABVXQ010000013">
    <property type="protein sequence ID" value="KAF6081717.1"/>
    <property type="molecule type" value="Genomic_DNA"/>
</dbReference>
<dbReference type="AlphaFoldDB" id="A0A833YSD8"/>
<dbReference type="Proteomes" id="UP000664940">
    <property type="component" value="Unassembled WGS sequence"/>
</dbReference>
<comment type="caution">
    <text evidence="1">The sequence shown here is derived from an EMBL/GenBank/DDBJ whole genome shotgun (WGS) entry which is preliminary data.</text>
</comment>
<organism evidence="1 2">
    <name type="scientific">Phyllostomus discolor</name>
    <name type="common">pale spear-nosed bat</name>
    <dbReference type="NCBI Taxonomy" id="89673"/>
    <lineage>
        <taxon>Eukaryota</taxon>
        <taxon>Metazoa</taxon>
        <taxon>Chordata</taxon>
        <taxon>Craniata</taxon>
        <taxon>Vertebrata</taxon>
        <taxon>Euteleostomi</taxon>
        <taxon>Mammalia</taxon>
        <taxon>Eutheria</taxon>
        <taxon>Laurasiatheria</taxon>
        <taxon>Chiroptera</taxon>
        <taxon>Yangochiroptera</taxon>
        <taxon>Phyllostomidae</taxon>
        <taxon>Phyllostominae</taxon>
        <taxon>Phyllostomus</taxon>
    </lineage>
</organism>
<evidence type="ECO:0000313" key="2">
    <source>
        <dbReference type="Proteomes" id="UP000664940"/>
    </source>
</evidence>
<name>A0A833YSD8_9CHIR</name>
<protein>
    <submittedName>
        <fullName evidence="1">Uncharacterized protein</fullName>
    </submittedName>
</protein>
<accession>A0A833YSD8</accession>
<evidence type="ECO:0000313" key="1">
    <source>
        <dbReference type="EMBL" id="KAF6081717.1"/>
    </source>
</evidence>
<reference evidence="1 2" key="1">
    <citation type="journal article" date="2020" name="Nature">
        <title>Six reference-quality genomes reveal evolution of bat adaptations.</title>
        <authorList>
            <person name="Jebb D."/>
            <person name="Huang Z."/>
            <person name="Pippel M."/>
            <person name="Hughes G.M."/>
            <person name="Lavrichenko K."/>
            <person name="Devanna P."/>
            <person name="Winkler S."/>
            <person name="Jermiin L.S."/>
            <person name="Skirmuntt E.C."/>
            <person name="Katzourakis A."/>
            <person name="Burkitt-Gray L."/>
            <person name="Ray D.A."/>
            <person name="Sullivan K.A.M."/>
            <person name="Roscito J.G."/>
            <person name="Kirilenko B.M."/>
            <person name="Davalos L.M."/>
            <person name="Corthals A.P."/>
            <person name="Power M.L."/>
            <person name="Jones G."/>
            <person name="Ransome R.D."/>
            <person name="Dechmann D.K.N."/>
            <person name="Locatelli A.G."/>
            <person name="Puechmaille S.J."/>
            <person name="Fedrigo O."/>
            <person name="Jarvis E.D."/>
            <person name="Hiller M."/>
            <person name="Vernes S.C."/>
            <person name="Myers E.W."/>
            <person name="Teeling E.C."/>
        </authorList>
    </citation>
    <scope>NUCLEOTIDE SEQUENCE [LARGE SCALE GENOMIC DNA]</scope>
    <source>
        <strain evidence="1">Bat1K_MPI-CBG_1</strain>
    </source>
</reference>
<gene>
    <name evidence="1" type="ORF">HJG60_008737</name>
</gene>
<sequence>MGLPFDPAIPLLELYPKNPETPILKNLCTPMFIAAQFTIARCWKQRRCPSVNEWIKKLVHLHNGILCSRKKEGAPTLWDSVDGTEKHYAKQNKPGSERQIPYDLTFSRNLKNKTNKQAKYNQRH</sequence>
<proteinExistence type="predicted"/>